<dbReference type="FunFam" id="3.40.640.10:FF:000033">
    <property type="entry name" value="Aspartate aminotransferase"/>
    <property type="match status" value="1"/>
</dbReference>
<dbReference type="Proteomes" id="UP000051160">
    <property type="component" value="Unassembled WGS sequence"/>
</dbReference>
<reference evidence="8 9" key="1">
    <citation type="journal article" date="2015" name="Genome Announc.">
        <title>Expanding the biotechnology potential of lactobacilli through comparative genomics of 213 strains and associated genera.</title>
        <authorList>
            <person name="Sun Z."/>
            <person name="Harris H.M."/>
            <person name="McCann A."/>
            <person name="Guo C."/>
            <person name="Argimon S."/>
            <person name="Zhang W."/>
            <person name="Yang X."/>
            <person name="Jeffery I.B."/>
            <person name="Cooney J.C."/>
            <person name="Kagawa T.F."/>
            <person name="Liu W."/>
            <person name="Song Y."/>
            <person name="Salvetti E."/>
            <person name="Wrobel A."/>
            <person name="Rasinkangas P."/>
            <person name="Parkhill J."/>
            <person name="Rea M.C."/>
            <person name="O'Sullivan O."/>
            <person name="Ritari J."/>
            <person name="Douillard F.P."/>
            <person name="Paul Ross R."/>
            <person name="Yang R."/>
            <person name="Briner A.E."/>
            <person name="Felis G.E."/>
            <person name="de Vos W.M."/>
            <person name="Barrangou R."/>
            <person name="Klaenhammer T.R."/>
            <person name="Caufield P.W."/>
            <person name="Cui Y."/>
            <person name="Zhang H."/>
            <person name="O'Toole P.W."/>
        </authorList>
    </citation>
    <scope>NUCLEOTIDE SEQUENCE [LARGE SCALE GENOMIC DNA]</scope>
    <source>
        <strain evidence="8 9">DSM 19909</strain>
    </source>
</reference>
<dbReference type="SUPFAM" id="SSF53383">
    <property type="entry name" value="PLP-dependent transferases"/>
    <property type="match status" value="1"/>
</dbReference>
<name>A0A0R1LRD9_9LACO</name>
<dbReference type="GO" id="GO:0008483">
    <property type="term" value="F:transaminase activity"/>
    <property type="evidence" value="ECO:0007669"/>
    <property type="project" value="UniProtKB-KW"/>
</dbReference>
<evidence type="ECO:0000256" key="3">
    <source>
        <dbReference type="ARBA" id="ARBA00022576"/>
    </source>
</evidence>
<dbReference type="PROSITE" id="PS00105">
    <property type="entry name" value="AA_TRANSFER_CLASS_1"/>
    <property type="match status" value="1"/>
</dbReference>
<protein>
    <recommendedName>
        <fullName evidence="6">Aminotransferase</fullName>
        <ecNumber evidence="6">2.6.1.-</ecNumber>
    </recommendedName>
</protein>
<gene>
    <name evidence="8" type="ORF">FD04_GL001017</name>
</gene>
<keyword evidence="3 6" id="KW-0032">Aminotransferase</keyword>
<dbReference type="AlphaFoldDB" id="A0A0R1LRD9"/>
<dbReference type="PANTHER" id="PTHR46383">
    <property type="entry name" value="ASPARTATE AMINOTRANSFERASE"/>
    <property type="match status" value="1"/>
</dbReference>
<evidence type="ECO:0000256" key="2">
    <source>
        <dbReference type="ARBA" id="ARBA00007441"/>
    </source>
</evidence>
<proteinExistence type="inferred from homology"/>
<dbReference type="InterPro" id="IPR015424">
    <property type="entry name" value="PyrdxlP-dep_Trfase"/>
</dbReference>
<organism evidence="8 9">
    <name type="scientific">Secundilactobacillus odoratitofui DSM 19909 = JCM 15043</name>
    <dbReference type="NCBI Taxonomy" id="1423776"/>
    <lineage>
        <taxon>Bacteria</taxon>
        <taxon>Bacillati</taxon>
        <taxon>Bacillota</taxon>
        <taxon>Bacilli</taxon>
        <taxon>Lactobacillales</taxon>
        <taxon>Lactobacillaceae</taxon>
        <taxon>Secundilactobacillus</taxon>
    </lineage>
</organism>
<dbReference type="InterPro" id="IPR015422">
    <property type="entry name" value="PyrdxlP-dep_Trfase_small"/>
</dbReference>
<dbReference type="EMBL" id="AZEE01000028">
    <property type="protein sequence ID" value="KRK98040.1"/>
    <property type="molecule type" value="Genomic_DNA"/>
</dbReference>
<evidence type="ECO:0000256" key="6">
    <source>
        <dbReference type="RuleBase" id="RU000481"/>
    </source>
</evidence>
<evidence type="ECO:0000256" key="1">
    <source>
        <dbReference type="ARBA" id="ARBA00001933"/>
    </source>
</evidence>
<dbReference type="Pfam" id="PF00155">
    <property type="entry name" value="Aminotran_1_2"/>
    <property type="match status" value="1"/>
</dbReference>
<dbReference type="GO" id="GO:0030170">
    <property type="term" value="F:pyridoxal phosphate binding"/>
    <property type="evidence" value="ECO:0007669"/>
    <property type="project" value="InterPro"/>
</dbReference>
<feature type="domain" description="Aminotransferase class I/classII large" evidence="7">
    <location>
        <begin position="33"/>
        <end position="388"/>
    </location>
</feature>
<dbReference type="EC" id="2.6.1.-" evidence="6"/>
<dbReference type="PRINTS" id="PR00753">
    <property type="entry name" value="ACCSYNTHASE"/>
</dbReference>
<dbReference type="Gene3D" id="3.40.640.10">
    <property type="entry name" value="Type I PLP-dependent aspartate aminotransferase-like (Major domain)"/>
    <property type="match status" value="1"/>
</dbReference>
<evidence type="ECO:0000256" key="4">
    <source>
        <dbReference type="ARBA" id="ARBA00022679"/>
    </source>
</evidence>
<dbReference type="InterPro" id="IPR004838">
    <property type="entry name" value="NHTrfase_class1_PyrdxlP-BS"/>
</dbReference>
<sequence length="397" mass="42896">MDMKISQRSQQLQPSATMKISAQAKQMIAEGLDVINLGIGEPDFETPKNIEEAAIAAINDGKASFYTPAAGLADLRTSVAKRTAADYGLTDLSAKNVAITTGAKMALYATFQTILDPGDEVLLPEPYWVSYAEQIKLAGGVPVPVPVGETFKATTKDLAAKLTDRTVAFLLNSPENPTGVIYDREELSALNDWTKAHDLMVITDDIYGQLTYNGATFTSIAQLSDHLDPRIVIITGASKTYSMTGWRMGYAIADASLISKISAFLSHATGNPTAVSQYALLEALAGEQGQVELMREAFEDRLNTIYPLLTEIPGFSLPVKPQGAFYLFPDVSEALKLSGIKTTGELVSRLLNEAHVALVDGTAFGVQNHVRISYATDLASLKTAMARIKDFMLQFKD</sequence>
<evidence type="ECO:0000256" key="5">
    <source>
        <dbReference type="ARBA" id="ARBA00022898"/>
    </source>
</evidence>
<evidence type="ECO:0000313" key="8">
    <source>
        <dbReference type="EMBL" id="KRK98040.1"/>
    </source>
</evidence>
<dbReference type="PANTHER" id="PTHR46383:SF1">
    <property type="entry name" value="ASPARTATE AMINOTRANSFERASE"/>
    <property type="match status" value="1"/>
</dbReference>
<dbReference type="GO" id="GO:0006520">
    <property type="term" value="P:amino acid metabolic process"/>
    <property type="evidence" value="ECO:0007669"/>
    <property type="project" value="InterPro"/>
</dbReference>
<comment type="caution">
    <text evidence="8">The sequence shown here is derived from an EMBL/GenBank/DDBJ whole genome shotgun (WGS) entry which is preliminary data.</text>
</comment>
<dbReference type="InterPro" id="IPR050596">
    <property type="entry name" value="AspAT/PAT-like"/>
</dbReference>
<dbReference type="InterPro" id="IPR004839">
    <property type="entry name" value="Aminotransferase_I/II_large"/>
</dbReference>
<dbReference type="PATRIC" id="fig|1423776.4.peg.1026"/>
<dbReference type="InterPro" id="IPR015421">
    <property type="entry name" value="PyrdxlP-dep_Trfase_major"/>
</dbReference>
<keyword evidence="9" id="KW-1185">Reference proteome</keyword>
<dbReference type="STRING" id="1423776.FD04_GL001017"/>
<comment type="cofactor">
    <cofactor evidence="1 6">
        <name>pyridoxal 5'-phosphate</name>
        <dbReference type="ChEBI" id="CHEBI:597326"/>
    </cofactor>
</comment>
<evidence type="ECO:0000259" key="7">
    <source>
        <dbReference type="Pfam" id="PF00155"/>
    </source>
</evidence>
<keyword evidence="4 6" id="KW-0808">Transferase</keyword>
<comment type="similarity">
    <text evidence="2 6">Belongs to the class-I pyridoxal-phosphate-dependent aminotransferase family.</text>
</comment>
<dbReference type="CDD" id="cd00609">
    <property type="entry name" value="AAT_like"/>
    <property type="match status" value="1"/>
</dbReference>
<accession>A0A0R1LRD9</accession>
<keyword evidence="5" id="KW-0663">Pyridoxal phosphate</keyword>
<evidence type="ECO:0000313" key="9">
    <source>
        <dbReference type="Proteomes" id="UP000051160"/>
    </source>
</evidence>
<dbReference type="Gene3D" id="3.90.1150.10">
    <property type="entry name" value="Aspartate Aminotransferase, domain 1"/>
    <property type="match status" value="1"/>
</dbReference>